<sequence length="234" mass="24703">MSVPLADTESPPAPPVALLVDVALQLGVYFALRYLVGVGQLIALLAGTTVVATRILVRTFRRRATDPLEIFTLTLLACSIVAAAISGSPRVILLVETSIGGLMFVAIVAGLVLRRRAVATLIMRLTVRGDTERAQAWNRRVRVAPDTVRAVSAIDPLWLVAVAVSTGASVTAALALPIDYAVVACQVIPLLVAVPIAPITLLLLRPVRAALATTATDDRPLAPSPKNVERTNRS</sequence>
<feature type="transmembrane region" description="Helical" evidence="1">
    <location>
        <begin position="34"/>
        <end position="56"/>
    </location>
</feature>
<dbReference type="KEGG" id="tpr:Tpau_1038"/>
<reference evidence="2 3" key="2">
    <citation type="journal article" date="2011" name="Stand. Genomic Sci.">
        <title>Complete genome sequence of Tsukamurella paurometabola type strain (no. 33).</title>
        <authorList>
            <person name="Munk A.C."/>
            <person name="Lapidus A."/>
            <person name="Lucas S."/>
            <person name="Nolan M."/>
            <person name="Tice H."/>
            <person name="Cheng J.F."/>
            <person name="Del Rio T.G."/>
            <person name="Goodwin L."/>
            <person name="Pitluck S."/>
            <person name="Liolios K."/>
            <person name="Huntemann M."/>
            <person name="Ivanova N."/>
            <person name="Mavromatis K."/>
            <person name="Mikhailova N."/>
            <person name="Pati A."/>
            <person name="Chen A."/>
            <person name="Palaniappan K."/>
            <person name="Tapia R."/>
            <person name="Han C."/>
            <person name="Land M."/>
            <person name="Hauser L."/>
            <person name="Chang Y.J."/>
            <person name="Jeffries C.D."/>
            <person name="Brettin T."/>
            <person name="Yasawong M."/>
            <person name="Brambilla E.M."/>
            <person name="Rohde M."/>
            <person name="Sikorski J."/>
            <person name="Goker M."/>
            <person name="Detter J.C."/>
            <person name="Woyke T."/>
            <person name="Bristow J."/>
            <person name="Eisen J.A."/>
            <person name="Markowitz V."/>
            <person name="Hugenholtz P."/>
            <person name="Kyrpides N.C."/>
            <person name="Klenk H.P."/>
        </authorList>
    </citation>
    <scope>NUCLEOTIDE SEQUENCE [LARGE SCALE GENOMIC DNA]</scope>
    <source>
        <strain evidence="3">ATCC 8368 / DSM 20162 / CCUG 35730 / CIP 100753 / JCM 10117 / KCTC 9821 / NBRC 16120 / NCIMB 702349 / NCTC 13040</strain>
    </source>
</reference>
<dbReference type="NCBIfam" id="NF041646">
    <property type="entry name" value="VC0807_fam"/>
    <property type="match status" value="1"/>
</dbReference>
<evidence type="ECO:0000313" key="2">
    <source>
        <dbReference type="EMBL" id="ADG77671.1"/>
    </source>
</evidence>
<proteinExistence type="predicted"/>
<keyword evidence="1" id="KW-0472">Membrane</keyword>
<feature type="transmembrane region" description="Helical" evidence="1">
    <location>
        <begin position="157"/>
        <end position="175"/>
    </location>
</feature>
<keyword evidence="1" id="KW-0812">Transmembrane</keyword>
<keyword evidence="1" id="KW-1133">Transmembrane helix</keyword>
<dbReference type="STRING" id="521096.Tpau_1038"/>
<name>D5UV81_TSUPD</name>
<dbReference type="Proteomes" id="UP000001213">
    <property type="component" value="Chromosome"/>
</dbReference>
<dbReference type="HOGENOM" id="CLU_1184624_0_0_11"/>
<feature type="transmembrane region" description="Helical" evidence="1">
    <location>
        <begin position="68"/>
        <end position="85"/>
    </location>
</feature>
<dbReference type="AlphaFoldDB" id="D5UV81"/>
<organism evidence="2 3">
    <name type="scientific">Tsukamurella paurometabola (strain ATCC 8368 / DSM 20162 / CCUG 35730 / CIP 100753 / JCM 10117 / KCTC 9821 / NBRC 16120 / NCIMB 702349 / NCTC 13040)</name>
    <name type="common">Corynebacterium paurometabolum</name>
    <dbReference type="NCBI Taxonomy" id="521096"/>
    <lineage>
        <taxon>Bacteria</taxon>
        <taxon>Bacillati</taxon>
        <taxon>Actinomycetota</taxon>
        <taxon>Actinomycetes</taxon>
        <taxon>Mycobacteriales</taxon>
        <taxon>Tsukamurellaceae</taxon>
        <taxon>Tsukamurella</taxon>
    </lineage>
</organism>
<gene>
    <name evidence="2" type="ordered locus">Tpau_1038</name>
</gene>
<dbReference type="RefSeq" id="WP_013125709.1">
    <property type="nucleotide sequence ID" value="NC_014158.1"/>
</dbReference>
<keyword evidence="3" id="KW-1185">Reference proteome</keyword>
<feature type="transmembrane region" description="Helical" evidence="1">
    <location>
        <begin position="91"/>
        <end position="113"/>
    </location>
</feature>
<evidence type="ECO:0000313" key="3">
    <source>
        <dbReference type="Proteomes" id="UP000001213"/>
    </source>
</evidence>
<reference evidence="3" key="1">
    <citation type="submission" date="2010-03" db="EMBL/GenBank/DDBJ databases">
        <title>The complete chromosome of Tsukamurella paurometabola DSM 20162.</title>
        <authorList>
            <consortium name="US DOE Joint Genome Institute (JGI-PGF)"/>
            <person name="Lucas S."/>
            <person name="Copeland A."/>
            <person name="Lapidus A."/>
            <person name="Glavina del Rio T."/>
            <person name="Dalin E."/>
            <person name="Tice H."/>
            <person name="Bruce D."/>
            <person name="Goodwin L."/>
            <person name="Pitluck S."/>
            <person name="Kyrpides N."/>
            <person name="Mavromatis K."/>
            <person name="Ivanova N."/>
            <person name="Mikhailova N."/>
            <person name="Munk A.C."/>
            <person name="Brettin T."/>
            <person name="Detter J.C."/>
            <person name="Tapia R."/>
            <person name="Han C."/>
            <person name="Larimer F."/>
            <person name="Land M."/>
            <person name="Hauser L."/>
            <person name="Markowitz V."/>
            <person name="Cheng J.-F."/>
            <person name="Hugenholtz P."/>
            <person name="Woyke T."/>
            <person name="Wu D."/>
            <person name="Jando M."/>
            <person name="Brambilla E."/>
            <person name="Klenk H.-P."/>
            <person name="Eisen J.A."/>
        </authorList>
    </citation>
    <scope>NUCLEOTIDE SEQUENCE [LARGE SCALE GENOMIC DNA]</scope>
    <source>
        <strain evidence="3">ATCC 8368 / DSM 20162 / CCUG 35730 / CIP 100753 / JCM 10117 / KCTC 9821 / NBRC 16120 / NCIMB 702349 / NCTC 13040</strain>
    </source>
</reference>
<protein>
    <submittedName>
        <fullName evidence="2">Uncharacterized protein</fullName>
    </submittedName>
</protein>
<feature type="transmembrane region" description="Helical" evidence="1">
    <location>
        <begin position="181"/>
        <end position="204"/>
    </location>
</feature>
<accession>D5UV81</accession>
<evidence type="ECO:0000256" key="1">
    <source>
        <dbReference type="SAM" id="Phobius"/>
    </source>
</evidence>
<dbReference type="EMBL" id="CP001966">
    <property type="protein sequence ID" value="ADG77671.1"/>
    <property type="molecule type" value="Genomic_DNA"/>
</dbReference>